<organism evidence="7">
    <name type="scientific">viral metagenome</name>
    <dbReference type="NCBI Taxonomy" id="1070528"/>
    <lineage>
        <taxon>unclassified sequences</taxon>
        <taxon>metagenomes</taxon>
        <taxon>organismal metagenomes</taxon>
    </lineage>
</organism>
<dbReference type="GO" id="GO:0015035">
    <property type="term" value="F:protein-disulfide reductase activity"/>
    <property type="evidence" value="ECO:0007669"/>
    <property type="project" value="TreeGrafter"/>
</dbReference>
<accession>A0A6C0CZ69</accession>
<dbReference type="Pfam" id="PF00462">
    <property type="entry name" value="Glutaredoxin"/>
    <property type="match status" value="1"/>
</dbReference>
<keyword evidence="2" id="KW-0813">Transport</keyword>
<keyword evidence="4" id="KW-1015">Disulfide bond</keyword>
<feature type="domain" description="Glutaredoxin" evidence="6">
    <location>
        <begin position="5"/>
        <end position="65"/>
    </location>
</feature>
<dbReference type="AlphaFoldDB" id="A0A6C0CZ69"/>
<evidence type="ECO:0000256" key="3">
    <source>
        <dbReference type="ARBA" id="ARBA00022982"/>
    </source>
</evidence>
<comment type="similarity">
    <text evidence="1">Belongs to the glutaredoxin family.</text>
</comment>
<dbReference type="PANTHER" id="PTHR46679:SF1">
    <property type="entry name" value="GLUTAREDOXIN-2, MITOCHONDRIAL"/>
    <property type="match status" value="1"/>
</dbReference>
<proteinExistence type="inferred from homology"/>
<evidence type="ECO:0000256" key="5">
    <source>
        <dbReference type="ARBA" id="ARBA00023284"/>
    </source>
</evidence>
<dbReference type="Gene3D" id="3.40.30.10">
    <property type="entry name" value="Glutaredoxin"/>
    <property type="match status" value="1"/>
</dbReference>
<evidence type="ECO:0000313" key="7">
    <source>
        <dbReference type="EMBL" id="QHT09533.1"/>
    </source>
</evidence>
<evidence type="ECO:0000256" key="2">
    <source>
        <dbReference type="ARBA" id="ARBA00022448"/>
    </source>
</evidence>
<sequence length="345" mass="40623">MNWLIYTKNGCTYCEKAKALLDKNNCKYKKIEVDSSNKEVIYREIDNKTNTYRYFPIIFRNGLFIGGYTELTKLLPIADSGISPILKRYKHVDKNKFDGTPYFNMVAMLYLSYKFPDACIVLPINLTNNEQLTAPNSHRDISLRWVQRGKSAKGHISVPKNFWQYFNKCEGKKRFIIFPFGFDCYEGGHANYMIYDHHTHSLERFEPQGIAYKAPCISASDLDKKIHDLFIRNLGPNFIKEYYKPRDFCPHVNIQILQEMENEMTTEDPNGFCSMWCALYCDMRLSYPNRSREEIVKMIIRELKNKSESLTSFIRNYSGYMVKIADELKRIHKSELHEKFKKLLA</sequence>
<dbReference type="PROSITE" id="PS51354">
    <property type="entry name" value="GLUTAREDOXIN_2"/>
    <property type="match status" value="1"/>
</dbReference>
<dbReference type="GO" id="GO:0005739">
    <property type="term" value="C:mitochondrion"/>
    <property type="evidence" value="ECO:0007669"/>
    <property type="project" value="TreeGrafter"/>
</dbReference>
<evidence type="ECO:0000256" key="4">
    <source>
        <dbReference type="ARBA" id="ARBA00023157"/>
    </source>
</evidence>
<keyword evidence="3" id="KW-0249">Electron transport</keyword>
<dbReference type="SUPFAM" id="SSF52833">
    <property type="entry name" value="Thioredoxin-like"/>
    <property type="match status" value="1"/>
</dbReference>
<evidence type="ECO:0000256" key="1">
    <source>
        <dbReference type="ARBA" id="ARBA00007787"/>
    </source>
</evidence>
<reference evidence="7" key="1">
    <citation type="journal article" date="2020" name="Nature">
        <title>Giant virus diversity and host interactions through global metagenomics.</title>
        <authorList>
            <person name="Schulz F."/>
            <person name="Roux S."/>
            <person name="Paez-Espino D."/>
            <person name="Jungbluth S."/>
            <person name="Walsh D.A."/>
            <person name="Denef V.J."/>
            <person name="McMahon K.D."/>
            <person name="Konstantinidis K.T."/>
            <person name="Eloe-Fadrosh E.A."/>
            <person name="Kyrpides N.C."/>
            <person name="Woyke T."/>
        </authorList>
    </citation>
    <scope>NUCLEOTIDE SEQUENCE</scope>
    <source>
        <strain evidence="7">GVMAG-M-3300023174-102</strain>
    </source>
</reference>
<name>A0A6C0CZ69_9ZZZZ</name>
<evidence type="ECO:0000259" key="6">
    <source>
        <dbReference type="Pfam" id="PF00462"/>
    </source>
</evidence>
<dbReference type="InterPro" id="IPR002109">
    <property type="entry name" value="Glutaredoxin"/>
</dbReference>
<dbReference type="InterPro" id="IPR036249">
    <property type="entry name" value="Thioredoxin-like_sf"/>
</dbReference>
<dbReference type="PANTHER" id="PTHR46679">
    <property type="match status" value="1"/>
</dbReference>
<protein>
    <recommendedName>
        <fullName evidence="6">Glutaredoxin domain-containing protein</fullName>
    </recommendedName>
</protein>
<keyword evidence="5" id="KW-0676">Redox-active center</keyword>
<dbReference type="EMBL" id="MN739512">
    <property type="protein sequence ID" value="QHT09533.1"/>
    <property type="molecule type" value="Genomic_DNA"/>
</dbReference>